<sequence>MATNSIIYMRQTLPSCGLPLNCNAQITTNFPMRQEIPQCAPLTLDNCRALAITDSQFLIATRTGKIYLLSLWVEQATQTVSNLLLHEVGCAVPPHCLALLDTGYLFIGSRLCDSVLLRYTISSMYVNSIGRVVDPEAASAFAPHRTVIPMLNGTAENSDVDHLGPLGSSTDDYFVTDGATCPPTQSQYAFDEVDVELYGESVLNQPSHHREILSYTFQVVDRLVNFGPMGQLTAGEVPCLAPGNTDPTDEALTAAQAELHHVELIACIPRSYEGISDPREDLRAGGVLLLHTSVRPRGLTAFELPEYMSLWSLYGPPIVTPVVIKEEKPGTTKAAESQVTDVSAGEQTTNVLEGANDNVTSVPLSTIGPNSPTTQSVPERAHTPDTSPTGLSAQVPDDEQHVSVGVDETHGPLKTELDVSASLVAEQITDTGSALSQDQKHSYLLLTREDSTMILEVSHEIVELEVSGFNTTEMTVIAANLGDMYIQSMRCETSDSTQAVDNSMDCSSSPVGVAPTSRTNAEVPTVTGQKLRAGHDYPYIIQVSPTSLRLLDGPKLIEYVQVTLEWRIHLASVADPYVLLCTEDDELFLIHLRSPQVIDAAQSASRVSCKKPAFLDLHALIETSNMEQPDLASASTPFATTSHLEIYRPKVAQVSAPLCFCLYHDRAGQLSRWLRARQTVLESNISQMASEANTTPDTTPVPKKTAFFPEADAALFTQLNEKMIPEISNLDEEDIILYGELIELCKRERAGLSRQCFAPVESDDLEVEMAEWRQLGQNTPEHSRYFAFILFSNGVLEIYSLPEFTVLYEVRDFSDLPTMLVDHRGIPKPPSSSVNPNAPMTEEDNIPPPVLEITVFPVGRDRSRPVLMARTSQEIAFFEALCPPPTEAHPPMWLFSDDFGRIHVFHHSIDGIMGSFAPLNTIICPSGFVYFTYSNEMRLATLPPGYSFKEPLGMRWVPLPVTPYFLQYHIESKTYAVVGTRPEPCSSVYHLNAEGNKEEEQLLRPPTCVLPNLDRYTLQIYAPSLLPSERCTWQPIPNASIEFEAWEVVTCMTTAQLASEQTFHGTKDYLALGTNLTYGEEIPVRGRIIILDLIDVVPEPGQPLTRHKLKTIYDGEQKGPVTAMTSCQGHLISAIGQKVRRFVFYSPELITSYRPEITVALSVTFTIVSLYTHHSW</sequence>
<feature type="compositionally biased region" description="Polar residues" evidence="1">
    <location>
        <begin position="359"/>
        <end position="377"/>
    </location>
</feature>
<feature type="domain" description="RSE1/DDB1/CPSF1 second beta-propeller" evidence="3">
    <location>
        <begin position="538"/>
        <end position="872"/>
    </location>
</feature>
<dbReference type="InterPro" id="IPR004871">
    <property type="entry name" value="RSE1/DDB1/CPSF1_C"/>
</dbReference>
<dbReference type="AlphaFoldDB" id="A0A8S9YZQ0"/>
<name>A0A8S9YZQ0_9TREM</name>
<dbReference type="InterPro" id="IPR015943">
    <property type="entry name" value="WD40/YVTN_repeat-like_dom_sf"/>
</dbReference>
<dbReference type="Pfam" id="PF03178">
    <property type="entry name" value="CPSF_A"/>
    <property type="match status" value="1"/>
</dbReference>
<dbReference type="Gene3D" id="2.130.10.10">
    <property type="entry name" value="YVTN repeat-like/Quinoprotein amine dehydrogenase"/>
    <property type="match status" value="3"/>
</dbReference>
<proteinExistence type="predicted"/>
<accession>A0A8S9YZQ0</accession>
<dbReference type="Pfam" id="PF23726">
    <property type="entry name" value="Beta-prop_RSE1_2nd"/>
    <property type="match status" value="2"/>
</dbReference>
<evidence type="ECO:0000256" key="1">
    <source>
        <dbReference type="SAM" id="MobiDB-lite"/>
    </source>
</evidence>
<keyword evidence="5" id="KW-1185">Reference proteome</keyword>
<evidence type="ECO:0008006" key="6">
    <source>
        <dbReference type="Google" id="ProtNLM"/>
    </source>
</evidence>
<feature type="region of interest" description="Disordered" evidence="1">
    <location>
        <begin position="359"/>
        <end position="395"/>
    </location>
</feature>
<gene>
    <name evidence="4" type="ORF">EG68_04428</name>
</gene>
<dbReference type="InterPro" id="IPR058543">
    <property type="entry name" value="Beta-prop_RSE1/DDB1/CPSF1_2nd"/>
</dbReference>
<feature type="domain" description="RSE1/DDB1/CPSF1 C-terminal" evidence="2">
    <location>
        <begin position="1039"/>
        <end position="1140"/>
    </location>
</feature>
<dbReference type="InterPro" id="IPR050358">
    <property type="entry name" value="RSE1/DDB1/CFT1"/>
</dbReference>
<dbReference type="EMBL" id="JTDE01001739">
    <property type="protein sequence ID" value="KAF7258411.1"/>
    <property type="molecule type" value="Genomic_DNA"/>
</dbReference>
<feature type="domain" description="RSE1/DDB1/CPSF1 second beta-propeller" evidence="3">
    <location>
        <begin position="437"/>
        <end position="484"/>
    </location>
</feature>
<dbReference type="PANTHER" id="PTHR10644">
    <property type="entry name" value="DNA REPAIR/RNA PROCESSING CPSF FAMILY"/>
    <property type="match status" value="1"/>
</dbReference>
<dbReference type="GO" id="GO:0005634">
    <property type="term" value="C:nucleus"/>
    <property type="evidence" value="ECO:0007669"/>
    <property type="project" value="InterPro"/>
</dbReference>
<dbReference type="GO" id="GO:0003676">
    <property type="term" value="F:nucleic acid binding"/>
    <property type="evidence" value="ECO:0007669"/>
    <property type="project" value="InterPro"/>
</dbReference>
<organism evidence="4 5">
    <name type="scientific">Paragonimus skrjabini miyazakii</name>
    <dbReference type="NCBI Taxonomy" id="59628"/>
    <lineage>
        <taxon>Eukaryota</taxon>
        <taxon>Metazoa</taxon>
        <taxon>Spiralia</taxon>
        <taxon>Lophotrochozoa</taxon>
        <taxon>Platyhelminthes</taxon>
        <taxon>Trematoda</taxon>
        <taxon>Digenea</taxon>
        <taxon>Plagiorchiida</taxon>
        <taxon>Troglotremata</taxon>
        <taxon>Troglotrematidae</taxon>
        <taxon>Paragonimus</taxon>
    </lineage>
</organism>
<comment type="caution">
    <text evidence="4">The sequence shown here is derived from an EMBL/GenBank/DDBJ whole genome shotgun (WGS) entry which is preliminary data.</text>
</comment>
<dbReference type="Proteomes" id="UP000822476">
    <property type="component" value="Unassembled WGS sequence"/>
</dbReference>
<evidence type="ECO:0000313" key="5">
    <source>
        <dbReference type="Proteomes" id="UP000822476"/>
    </source>
</evidence>
<dbReference type="OrthoDB" id="6109at2759"/>
<evidence type="ECO:0000313" key="4">
    <source>
        <dbReference type="EMBL" id="KAF7258411.1"/>
    </source>
</evidence>
<protein>
    <recommendedName>
        <fullName evidence="6">Cleavage and polyadenylation specificity factor subunit 1</fullName>
    </recommendedName>
</protein>
<evidence type="ECO:0000259" key="3">
    <source>
        <dbReference type="Pfam" id="PF23726"/>
    </source>
</evidence>
<feature type="region of interest" description="Disordered" evidence="1">
    <location>
        <begin position="500"/>
        <end position="519"/>
    </location>
</feature>
<evidence type="ECO:0000259" key="2">
    <source>
        <dbReference type="Pfam" id="PF03178"/>
    </source>
</evidence>
<reference evidence="4" key="1">
    <citation type="submission" date="2019-07" db="EMBL/GenBank/DDBJ databases">
        <title>Annotation for the trematode Paragonimus miyazaki's.</title>
        <authorList>
            <person name="Choi Y.-J."/>
        </authorList>
    </citation>
    <scope>NUCLEOTIDE SEQUENCE</scope>
    <source>
        <strain evidence="4">Japan</strain>
    </source>
</reference>